<accession>A0A8S5QQ36</accession>
<dbReference type="EMBL" id="BK015711">
    <property type="protein sequence ID" value="DAE21375.1"/>
    <property type="molecule type" value="Genomic_DNA"/>
</dbReference>
<evidence type="ECO:0000256" key="1">
    <source>
        <dbReference type="SAM" id="MobiDB-lite"/>
    </source>
</evidence>
<name>A0A8S5QQ36_9CAUD</name>
<evidence type="ECO:0000313" key="2">
    <source>
        <dbReference type="EMBL" id="DAE21375.1"/>
    </source>
</evidence>
<proteinExistence type="predicted"/>
<protein>
    <submittedName>
        <fullName evidence="2">Uncharacterized protein</fullName>
    </submittedName>
</protein>
<sequence>MGFRTGAYAKVWEVTPMSDTSTKVRMSISRKNKQSGEYEQDFSGFVLAIGTAAAKKAAGLKEGNRIKLGDVDVTTKYDKEKKITYTNFKMFSFELDGEEPRDSSTEPQPTVDEGEIDDNRLPF</sequence>
<reference evidence="2" key="1">
    <citation type="journal article" date="2021" name="Proc. Natl. Acad. Sci. U.S.A.">
        <title>A Catalog of Tens of Thousands of Viruses from Human Metagenomes Reveals Hidden Associations with Chronic Diseases.</title>
        <authorList>
            <person name="Tisza M.J."/>
            <person name="Buck C.B."/>
        </authorList>
    </citation>
    <scope>NUCLEOTIDE SEQUENCE</scope>
    <source>
        <strain evidence="2">CtE6L85</strain>
    </source>
</reference>
<organism evidence="2">
    <name type="scientific">Siphoviridae sp. ctE6L85</name>
    <dbReference type="NCBI Taxonomy" id="2826202"/>
    <lineage>
        <taxon>Viruses</taxon>
        <taxon>Duplodnaviria</taxon>
        <taxon>Heunggongvirae</taxon>
        <taxon>Uroviricota</taxon>
        <taxon>Caudoviricetes</taxon>
    </lineage>
</organism>
<feature type="region of interest" description="Disordered" evidence="1">
    <location>
        <begin position="95"/>
        <end position="123"/>
    </location>
</feature>